<feature type="compositionally biased region" description="Polar residues" evidence="5">
    <location>
        <begin position="1739"/>
        <end position="1751"/>
    </location>
</feature>
<keyword evidence="8" id="KW-1185">Reference proteome</keyword>
<feature type="compositionally biased region" description="Basic and acidic residues" evidence="5">
    <location>
        <begin position="1417"/>
        <end position="1427"/>
    </location>
</feature>
<feature type="compositionally biased region" description="Basic and acidic residues" evidence="5">
    <location>
        <begin position="274"/>
        <end position="292"/>
    </location>
</feature>
<protein>
    <recommendedName>
        <fullName evidence="6">SEC7 domain-containing protein</fullName>
    </recommendedName>
</protein>
<organism evidence="7 8">
    <name type="scientific">Brachionus calyciflorus</name>
    <dbReference type="NCBI Taxonomy" id="104777"/>
    <lineage>
        <taxon>Eukaryota</taxon>
        <taxon>Metazoa</taxon>
        <taxon>Spiralia</taxon>
        <taxon>Gnathifera</taxon>
        <taxon>Rotifera</taxon>
        <taxon>Eurotatoria</taxon>
        <taxon>Monogononta</taxon>
        <taxon>Pseudotrocha</taxon>
        <taxon>Ploima</taxon>
        <taxon>Brachionidae</taxon>
        <taxon>Brachionus</taxon>
    </lineage>
</organism>
<evidence type="ECO:0000259" key="6">
    <source>
        <dbReference type="PROSITE" id="PS50190"/>
    </source>
</evidence>
<dbReference type="PROSITE" id="PS50190">
    <property type="entry name" value="SEC7"/>
    <property type="match status" value="1"/>
</dbReference>
<feature type="compositionally biased region" description="Basic and acidic residues" evidence="5">
    <location>
        <begin position="1711"/>
        <end position="1735"/>
    </location>
</feature>
<dbReference type="PANTHER" id="PTHR10663">
    <property type="entry name" value="GUANYL-NUCLEOTIDE EXCHANGE FACTOR"/>
    <property type="match status" value="1"/>
</dbReference>
<dbReference type="GO" id="GO:0010256">
    <property type="term" value="P:endomembrane system organization"/>
    <property type="evidence" value="ECO:0007669"/>
    <property type="project" value="UniProtKB-ARBA"/>
</dbReference>
<dbReference type="GO" id="GO:0016197">
    <property type="term" value="P:endosomal transport"/>
    <property type="evidence" value="ECO:0007669"/>
    <property type="project" value="UniProtKB-ARBA"/>
</dbReference>
<accession>A0A813Y4I6</accession>
<dbReference type="InterPro" id="IPR035999">
    <property type="entry name" value="Sec7_dom_sf"/>
</dbReference>
<feature type="region of interest" description="Disordered" evidence="5">
    <location>
        <begin position="1417"/>
        <end position="1454"/>
    </location>
</feature>
<feature type="region of interest" description="Disordered" evidence="5">
    <location>
        <begin position="1710"/>
        <end position="1757"/>
    </location>
</feature>
<dbReference type="OrthoDB" id="10258608at2759"/>
<comment type="subcellular location">
    <subcellularLocation>
        <location evidence="2">Endoplasmic reticulum-Golgi intermediate compartment</location>
    </subcellularLocation>
    <subcellularLocation>
        <location evidence="1">Golgi apparatus</location>
        <location evidence="1">cis-Golgi network</location>
    </subcellularLocation>
</comment>
<evidence type="ECO:0000256" key="2">
    <source>
        <dbReference type="ARBA" id="ARBA00004399"/>
    </source>
</evidence>
<dbReference type="GO" id="GO:0032012">
    <property type="term" value="P:regulation of ARF protein signal transduction"/>
    <property type="evidence" value="ECO:0007669"/>
    <property type="project" value="InterPro"/>
</dbReference>
<reference evidence="7" key="1">
    <citation type="submission" date="2021-02" db="EMBL/GenBank/DDBJ databases">
        <authorList>
            <person name="Nowell W R."/>
        </authorList>
    </citation>
    <scope>NUCLEOTIDE SEQUENCE</scope>
    <source>
        <strain evidence="7">Ploen Becks lab</strain>
    </source>
</reference>
<keyword evidence="4" id="KW-0333">Golgi apparatus</keyword>
<dbReference type="Pfam" id="PF12783">
    <property type="entry name" value="Sec7-like_HUS"/>
    <property type="match status" value="1"/>
</dbReference>
<name>A0A813Y4I6_9BILA</name>
<feature type="compositionally biased region" description="Basic and acidic residues" evidence="5">
    <location>
        <begin position="1438"/>
        <end position="1448"/>
    </location>
</feature>
<feature type="region of interest" description="Disordered" evidence="5">
    <location>
        <begin position="216"/>
        <end position="353"/>
    </location>
</feature>
<feature type="compositionally biased region" description="Basic and acidic residues" evidence="5">
    <location>
        <begin position="332"/>
        <end position="345"/>
    </location>
</feature>
<dbReference type="InterPro" id="IPR032691">
    <property type="entry name" value="Mon2/Sec7/BIG1-like_HUS"/>
</dbReference>
<comment type="caution">
    <text evidence="7">The sequence shown here is derived from an EMBL/GenBank/DDBJ whole genome shotgun (WGS) entry which is preliminary data.</text>
</comment>
<dbReference type="EMBL" id="CAJNOC010001598">
    <property type="protein sequence ID" value="CAF0877301.1"/>
    <property type="molecule type" value="Genomic_DNA"/>
</dbReference>
<feature type="region of interest" description="Disordered" evidence="5">
    <location>
        <begin position="1290"/>
        <end position="1310"/>
    </location>
</feature>
<dbReference type="InterPro" id="IPR023394">
    <property type="entry name" value="Sec7_C_sf"/>
</dbReference>
<evidence type="ECO:0000256" key="3">
    <source>
        <dbReference type="ARBA" id="ARBA00022448"/>
    </source>
</evidence>
<feature type="compositionally biased region" description="Polar residues" evidence="5">
    <location>
        <begin position="1290"/>
        <end position="1303"/>
    </location>
</feature>
<sequence length="1757" mass="199316">MSIEAPNNGIYTVLGEINLLLINLKKTNNKYSNYDHVIDPLSKNFYDLKNLLNEHSDLNEIDPSTFLAPFLEVIKSEETSGPITGMALTSVNKFISYGLIGINSETSSQCVQQIADSITHARFVGTDSSSDEVVLMKILNVLRTLMLSPIGFYLTNSSVCEIMQSCFQIFFENRLSELLRRTAEGMLVDMVQLLFARLPQYKDEIKFSSSIKKLTMKGDGSRQKKSKVKRVKQPTAETKSEENQQVLKESQDIPIQVQTEEQDVKANPTENEDDKNHTEQNLEASTEEKKNEFYLSDSVKSRKKSTSESSTSSNRIDQDESNIVSMSESSDVNEKKSEDEKKSELETTVTNEDSEYVNPRGVRFVQEGPSGVHAANIPYGLPCVRELLRFLISLINSRNSELMVSMGLNLITIGLESGIDHMASYQSLLAYIKDDLCKNLYNLLSSERLSIYTSVLRISFLLFESLRSNLKLQLEHFFIKLTEIITSESNRIAQEQKEVTIDFILQMLRLPGFAVEIYLNYDCSLNCTNLFEDLTKLLSKNAFSVQSLLTANSLSLSALLTIVENIELENSIKHSISDDRLSLFQSTLNSIRVPPSSGYVAASVKNPILSDSKNTNTYKPRDSNRKTRVNRMKVNTENLPTHEQLKSIRTKKRLIFQSIDLFNSSPSKSMQFLKDNNIFSQDGEIFMQQLITYLKETPSLDKKVIGDYLSNRKNIVILEKFIESFNFSNLRIDEALRLFLESFRLPGEAPLISNILEIFSRHWRKSNSEMFANDDAAFTLAYAIIMLNVDQHNHNVKKQSNPMIVDEFKKNLSRVNGGGNFDEKLLEEIYYAIKNDEIVMPAEHTGALRDNYLWKLLIRRGATSEALYIHAPAGSYNQEIFNIVWGQTISALSFVYDKSLELSVIQKTINGFRKCAQIAAHYVMSDVFDNIVISLCKFTALSNQSDSFDQISINFGMNNKAQIACKTVFQLVHNHGDILRDGWKNILDCIIQLYKAKLLPKVLIECEDYINPNGRIILIKEEVIPIIQKPEGSGLFSSFFPFMSSDLSLNKGPTPEEQEAIKNAKSCIEECHIEQLIHDTKFLRMDSLIELTKALIFASQINDIDTSANSTGLLPNSASLSGSLMSLNTIITSDNDAAVFSLEILIKVILQNRDRISCIWSTVRNHFYSIILNSSEYSFFLERTIVGLLRISARLLRREELSNEVLASLRMLLIIRKKDVIRKLSRQVAFGIHDLLRTNAANIQSNDDWANIFTILQVYGAGASPPLFDMEKQVLLSKSPSTKFNEMKTLSNEDLNSNAPSESTVDRGYTSDSEIYQSQSTDSTISPKMVSAISDQALNRDLMETSIRSNQSGMANQYKIDLDDVGLDQHDKKAFAKCCETLNFLIRDMAYVSFRNFESCIHCLRTFVEACVQGDRSKNEPKKDIKKPTQNKRLTKTTKTDQNLKRQEDSDDEEDQFVTSYETISLQLLDLLDTLHIKAASIFTHWAEEQRHIFQQSSKAVDSVVSNLWAKCWCPILQGIARLSCDTNGEVRMHALQYLQRALLVHELQTLSAMEWEACFNKVLFPLLAKLLENIDPRNSVRMEETRMRASTLLCKVFLQHLTTLARLSTFTALWLTILDYMDKYMKSDKSDLLHDVIPESLKNMLLVMETTGLFNQTNADAKFSSLCAITKDRIESFLPGLWQDLFRVNSAPPSVQTEQVPLTIQTPSTEIKEDLDNKDVKCEQPEREADKFVEETASLENSSPKLSKSASEIKDI</sequence>
<dbReference type="InterPro" id="IPR000904">
    <property type="entry name" value="Sec7_dom"/>
</dbReference>
<evidence type="ECO:0000256" key="1">
    <source>
        <dbReference type="ARBA" id="ARBA00004222"/>
    </source>
</evidence>
<dbReference type="Pfam" id="PF23325">
    <property type="entry name" value="TPR_28"/>
    <property type="match status" value="1"/>
</dbReference>
<dbReference type="SUPFAM" id="SSF48425">
    <property type="entry name" value="Sec7 domain"/>
    <property type="match status" value="1"/>
</dbReference>
<feature type="domain" description="SEC7" evidence="6">
    <location>
        <begin position="644"/>
        <end position="836"/>
    </location>
</feature>
<dbReference type="GO" id="GO:0005793">
    <property type="term" value="C:endoplasmic reticulum-Golgi intermediate compartment"/>
    <property type="evidence" value="ECO:0007669"/>
    <property type="project" value="UniProtKB-SubCell"/>
</dbReference>
<dbReference type="InterPro" id="IPR056604">
    <property type="entry name" value="GBF1-like_TPR"/>
</dbReference>
<dbReference type="Proteomes" id="UP000663879">
    <property type="component" value="Unassembled WGS sequence"/>
</dbReference>
<dbReference type="FunFam" id="1.10.1000.11:FF:000007">
    <property type="entry name" value="Golgi-specific brefeldin A-resistance guanine nucleotide exchange factor 1"/>
    <property type="match status" value="1"/>
</dbReference>
<evidence type="ECO:0000256" key="5">
    <source>
        <dbReference type="SAM" id="MobiDB-lite"/>
    </source>
</evidence>
<dbReference type="Pfam" id="PF01369">
    <property type="entry name" value="Sec7"/>
    <property type="match status" value="1"/>
</dbReference>
<dbReference type="GO" id="GO:0005085">
    <property type="term" value="F:guanyl-nucleotide exchange factor activity"/>
    <property type="evidence" value="ECO:0007669"/>
    <property type="project" value="InterPro"/>
</dbReference>
<keyword evidence="3" id="KW-0813">Transport</keyword>
<gene>
    <name evidence="7" type="ORF">OXX778_LOCUS10234</name>
</gene>
<dbReference type="SMART" id="SM00222">
    <property type="entry name" value="Sec7"/>
    <property type="match status" value="1"/>
</dbReference>
<dbReference type="Gene3D" id="1.10.220.20">
    <property type="match status" value="1"/>
</dbReference>
<dbReference type="GO" id="GO:0005794">
    <property type="term" value="C:Golgi apparatus"/>
    <property type="evidence" value="ECO:0007669"/>
    <property type="project" value="UniProtKB-SubCell"/>
</dbReference>
<evidence type="ECO:0000313" key="7">
    <source>
        <dbReference type="EMBL" id="CAF0877301.1"/>
    </source>
</evidence>
<evidence type="ECO:0000256" key="4">
    <source>
        <dbReference type="ARBA" id="ARBA00023034"/>
    </source>
</evidence>
<dbReference type="PANTHER" id="PTHR10663:SF388">
    <property type="entry name" value="GOLGI-SPECIFIC BREFELDIN A-RESISTANCE GUANINE NUCLEOTIDE EXCHANGE FACTOR 1"/>
    <property type="match status" value="1"/>
</dbReference>
<evidence type="ECO:0000313" key="8">
    <source>
        <dbReference type="Proteomes" id="UP000663879"/>
    </source>
</evidence>
<proteinExistence type="predicted"/>
<dbReference type="Gene3D" id="1.10.1000.11">
    <property type="entry name" value="Arf Nucleotide-binding Site Opener,domain 2"/>
    <property type="match status" value="1"/>
</dbReference>
<feature type="compositionally biased region" description="Basic residues" evidence="5">
    <location>
        <begin position="223"/>
        <end position="232"/>
    </location>
</feature>
<dbReference type="CDD" id="cd00171">
    <property type="entry name" value="Sec7"/>
    <property type="match status" value="1"/>
</dbReference>